<accession>A0A131ZUP4</accession>
<proteinExistence type="predicted"/>
<dbReference type="Proteomes" id="UP000616769">
    <property type="component" value="Unassembled WGS sequence"/>
</dbReference>
<feature type="coiled-coil region" evidence="1">
    <location>
        <begin position="733"/>
        <end position="1241"/>
    </location>
</feature>
<evidence type="ECO:0000313" key="3">
    <source>
        <dbReference type="EMBL" id="KPM02311.1"/>
    </source>
</evidence>
<dbReference type="GO" id="GO:0048193">
    <property type="term" value="P:Golgi vesicle transport"/>
    <property type="evidence" value="ECO:0007669"/>
    <property type="project" value="TreeGrafter"/>
</dbReference>
<feature type="coiled-coil region" evidence="1">
    <location>
        <begin position="311"/>
        <end position="405"/>
    </location>
</feature>
<name>A0A131ZUP4_SARSC</name>
<evidence type="ECO:0000313" key="4">
    <source>
        <dbReference type="Proteomes" id="UP000616769"/>
    </source>
</evidence>
<protein>
    <submittedName>
        <fullName evidence="3">CAZ family protein-like protein</fullName>
    </submittedName>
</protein>
<organism evidence="3 4">
    <name type="scientific">Sarcoptes scabiei</name>
    <name type="common">Itch mite</name>
    <name type="synonym">Acarus scabiei</name>
    <dbReference type="NCBI Taxonomy" id="52283"/>
    <lineage>
        <taxon>Eukaryota</taxon>
        <taxon>Metazoa</taxon>
        <taxon>Ecdysozoa</taxon>
        <taxon>Arthropoda</taxon>
        <taxon>Chelicerata</taxon>
        <taxon>Arachnida</taxon>
        <taxon>Acari</taxon>
        <taxon>Acariformes</taxon>
        <taxon>Sarcoptiformes</taxon>
        <taxon>Astigmata</taxon>
        <taxon>Psoroptidia</taxon>
        <taxon>Sarcoptoidea</taxon>
        <taxon>Sarcoptidae</taxon>
        <taxon>Sarcoptinae</taxon>
        <taxon>Sarcoptes</taxon>
    </lineage>
</organism>
<dbReference type="PROSITE" id="PS50913">
    <property type="entry name" value="GRIP"/>
    <property type="match status" value="1"/>
</dbReference>
<dbReference type="GO" id="GO:0031267">
    <property type="term" value="F:small GTPase binding"/>
    <property type="evidence" value="ECO:0007669"/>
    <property type="project" value="TreeGrafter"/>
</dbReference>
<dbReference type="VEuPathDB" id="VectorBase:SSCA002780"/>
<evidence type="ECO:0000256" key="2">
    <source>
        <dbReference type="SAM" id="MobiDB-lite"/>
    </source>
</evidence>
<feature type="coiled-coil region" evidence="1">
    <location>
        <begin position="189"/>
        <end position="248"/>
    </location>
</feature>
<evidence type="ECO:0000256" key="1">
    <source>
        <dbReference type="SAM" id="Coils"/>
    </source>
</evidence>
<sequence>MFKSMKEKVINEYEKAKVNIQSQALNLVNNGSINSLGERLNDYKSSNDQSDLNQSSSSSSLRANTSLSPKNIKFSEPEFSLIDLDEDDSSNSANTAAIKAKQSDQKNDESFFKTKLANFVNNISNFVPQSDIESEYESESTQRNLDEITKEQLLDYCYRLKNRSKKYRERWAEVIKAYRETVKEKDKLKDLLTDSQDKAIKRMNELKEQCNLEQEAKRHLEANLRVMIEEKEEQIKILQKQLEVMNIIDHQQQSNQTDPTMINTIVLSSDDVDGESNSKIELLESLLAKCNISLKSNKEKLDVALKENESLLMFKEESNRLKQEIERVQRLNANFQQSFNESKQKLHDELESRTIIIKELKDQLEKKNLELKQRNSELKMKNNEIKSIQDDLQSLEKNFALEKSKLIDEIASVKANEIRKLQEEHSITLESLRNDLQSKILHLENENKNLQAMIDSNDGKDHREILVKQNEELIKEIEMKDRELINARDEMKMERERHQTIEKQFEALRSDFEQFRCEQEKKILKETETFLENENKLKKTIAELEEEIQKKQSEVDEKAIDTDEIYSLKKLLAEKEKEIVKVNCDKDEIEVQLKQQKVSLLKSQNEITRLKSEYQTLEKGSEINENLIKKIRDENESLKMSIDLVRLENGKLNEEKNELMNVISEINSKSSCEKIKLLKILQNEYSDIQIDDEMALKDEDFLETIESIAKKIDENRLMRQKSGQKQIESNDGVEEQSKLIQQLEKDNELKQKLHRLEELESLVSLGNSQIEEMKSREIHFASETSKLKNEIKDFRKEIKSKNNQIQEQKQFFEQIQIKLEQKEAEILNLQSEIDAQNETLCKLVEENQKLAKKSESNNQLTDEIEGLRKQNSKFIEEIAKMKANEEEIIDGKQHLTERLRSFEVEQQELQSALQETQRAKKKLEQLNGEKDKQIESLKEAKEIVEKKWSQQQNESEDRIKMINNDSLKNQEKLSQLELRLKHQIINEQELKTEVKALEEKLKSSYQNEKDLREELLYDQNLIDGLREQLKKLKSELRESKNSIDAMKASHNSTIESLYKQLEIRESQLDESLMNASSEQNITNQELIVSKKAISNLEAKITELQAKNQSLENQLKSLNLTNNDRLDSVIKKYENQIETLQSRLEEKKNEISEKMNQFDTVENRLLSENQAIIQRLQNEINEKKNTVDEVHEYYQQRLKAQNQELKQLNKQLTGTDHNNYQINALQNSILQYHEENLKLKEMLNIRQNVRKNGGDNNNDGDKNRIDKSDSDVENCAILGIHLPQPTEYEYLRNILFEFMVGREPVTLAKVIAAVMSP</sequence>
<dbReference type="Gene3D" id="1.10.220.60">
    <property type="entry name" value="GRIP domain"/>
    <property type="match status" value="1"/>
</dbReference>
<dbReference type="PANTHER" id="PTHR19327">
    <property type="entry name" value="GOLGIN"/>
    <property type="match status" value="1"/>
</dbReference>
<dbReference type="InterPro" id="IPR000237">
    <property type="entry name" value="GRIP_dom"/>
</dbReference>
<reference evidence="3 4" key="1">
    <citation type="journal article" date="2015" name="Parasit. Vectors">
        <title>Draft genome of the scabies mite.</title>
        <authorList>
            <person name="Rider S.D.Jr."/>
            <person name="Morgan M.S."/>
            <person name="Arlian L.G."/>
        </authorList>
    </citation>
    <scope>NUCLEOTIDE SEQUENCE [LARGE SCALE GENOMIC DNA]</scope>
    <source>
        <strain evidence="3">Arlian Lab</strain>
    </source>
</reference>
<dbReference type="SUPFAM" id="SSF101283">
    <property type="entry name" value="GRIP domain"/>
    <property type="match status" value="1"/>
</dbReference>
<dbReference type="OrthoDB" id="5322683at2759"/>
<feature type="coiled-coil region" evidence="1">
    <location>
        <begin position="429"/>
        <end position="669"/>
    </location>
</feature>
<dbReference type="EMBL" id="JXLN01001522">
    <property type="protein sequence ID" value="KPM02311.1"/>
    <property type="molecule type" value="Genomic_DNA"/>
</dbReference>
<dbReference type="PANTHER" id="PTHR19327:SF0">
    <property type="entry name" value="GOLGIN SUBFAMILY A MEMBER 4"/>
    <property type="match status" value="1"/>
</dbReference>
<gene>
    <name evidence="3" type="ORF">QR98_0007200</name>
</gene>
<feature type="region of interest" description="Disordered" evidence="2">
    <location>
        <begin position="40"/>
        <end position="66"/>
    </location>
</feature>
<dbReference type="Gene3D" id="1.10.287.1490">
    <property type="match status" value="2"/>
</dbReference>
<keyword evidence="1" id="KW-0175">Coiled coil</keyword>
<dbReference type="GO" id="GO:0005794">
    <property type="term" value="C:Golgi apparatus"/>
    <property type="evidence" value="ECO:0007669"/>
    <property type="project" value="TreeGrafter"/>
</dbReference>
<feature type="compositionally biased region" description="Low complexity" evidence="2">
    <location>
        <begin position="46"/>
        <end position="61"/>
    </location>
</feature>
<comment type="caution">
    <text evidence="3">The sequence shown here is derived from an EMBL/GenBank/DDBJ whole genome shotgun (WGS) entry which is preliminary data.</text>
</comment>